<dbReference type="RefSeq" id="WP_283759272.1">
    <property type="nucleotide sequence ID" value="NZ_JAQOSQ010000017.1"/>
</dbReference>
<evidence type="ECO:0000313" key="3">
    <source>
        <dbReference type="Proteomes" id="UP001232992"/>
    </source>
</evidence>
<dbReference type="Proteomes" id="UP001232992">
    <property type="component" value="Unassembled WGS sequence"/>
</dbReference>
<evidence type="ECO:0000259" key="1">
    <source>
        <dbReference type="Pfam" id="PF18739"/>
    </source>
</evidence>
<dbReference type="EMBL" id="JAQOSQ010000017">
    <property type="protein sequence ID" value="MDJ1184617.1"/>
    <property type="molecule type" value="Genomic_DNA"/>
</dbReference>
<protein>
    <recommendedName>
        <fullName evidence="1">Apea-like HEPN domain-containing protein</fullName>
    </recommendedName>
</protein>
<proteinExistence type="predicted"/>
<reference evidence="2 3" key="1">
    <citation type="submission" date="2023-01" db="EMBL/GenBank/DDBJ databases">
        <title>Novel diversity within Roseofilum (Cyanobacteria; Desertifilaceae) from marine benthic mats with descriptions of four novel species.</title>
        <authorList>
            <person name="Wang Y."/>
            <person name="Berthold D.E."/>
            <person name="Hu J."/>
            <person name="Lefler F.W."/>
            <person name="Laughinghouse H.D. IV."/>
        </authorList>
    </citation>
    <scope>NUCLEOTIDE SEQUENCE [LARGE SCALE GENOMIC DNA]</scope>
    <source>
        <strain evidence="2 3">BLCC-M143</strain>
    </source>
</reference>
<dbReference type="Pfam" id="PF18739">
    <property type="entry name" value="HEPN_Apea"/>
    <property type="match status" value="1"/>
</dbReference>
<keyword evidence="3" id="KW-1185">Reference proteome</keyword>
<gene>
    <name evidence="2" type="ORF">PMH09_15630</name>
</gene>
<name>A0ABT7BZI9_9CYAN</name>
<accession>A0ABT7BZI9</accession>
<evidence type="ECO:0000313" key="2">
    <source>
        <dbReference type="EMBL" id="MDJ1184617.1"/>
    </source>
</evidence>
<sequence length="200" mass="23472">MLPCGRNDKHLTGLDIIYIEDRFLNLVRALEVYCRCHISGELMPLKEFASIKRKIAQLAMEILDESTSKWFSQNGDSEKDVKKSFKVWLNYKLSNYKTLQDKLLEILEGLSDLKIEDSLARPNDEIANKITKMRNHFTHYSNRKTLKEFDMVELIDITCLIEYIVQGILLRDIGIPLTYLKDNPYYIGRMKDIRDRFSIS</sequence>
<feature type="domain" description="Apea-like HEPN" evidence="1">
    <location>
        <begin position="24"/>
        <end position="177"/>
    </location>
</feature>
<organism evidence="2 3">
    <name type="scientific">Roseofilum casamattae BLCC-M143</name>
    <dbReference type="NCBI Taxonomy" id="3022442"/>
    <lineage>
        <taxon>Bacteria</taxon>
        <taxon>Bacillati</taxon>
        <taxon>Cyanobacteriota</taxon>
        <taxon>Cyanophyceae</taxon>
        <taxon>Desertifilales</taxon>
        <taxon>Desertifilaceae</taxon>
        <taxon>Roseofilum</taxon>
        <taxon>Roseofilum casamattae</taxon>
    </lineage>
</organism>
<comment type="caution">
    <text evidence="2">The sequence shown here is derived from an EMBL/GenBank/DDBJ whole genome shotgun (WGS) entry which is preliminary data.</text>
</comment>
<dbReference type="InterPro" id="IPR041229">
    <property type="entry name" value="HEPN_Apea"/>
</dbReference>